<gene>
    <name evidence="2" type="ORF">AFUS01_LOCUS21334</name>
</gene>
<dbReference type="EMBL" id="CAJVCH010238842">
    <property type="protein sequence ID" value="CAG7732849.1"/>
    <property type="molecule type" value="Genomic_DNA"/>
</dbReference>
<evidence type="ECO:0000313" key="3">
    <source>
        <dbReference type="Proteomes" id="UP000708208"/>
    </source>
</evidence>
<keyword evidence="3" id="KW-1185">Reference proteome</keyword>
<comment type="caution">
    <text evidence="2">The sequence shown here is derived from an EMBL/GenBank/DDBJ whole genome shotgun (WGS) entry which is preliminary data.</text>
</comment>
<evidence type="ECO:0000313" key="2">
    <source>
        <dbReference type="EMBL" id="CAG7732849.1"/>
    </source>
</evidence>
<name>A0A8J2KBX0_9HEXA</name>
<keyword evidence="1" id="KW-0472">Membrane</keyword>
<dbReference type="Proteomes" id="UP000708208">
    <property type="component" value="Unassembled WGS sequence"/>
</dbReference>
<proteinExistence type="predicted"/>
<keyword evidence="1" id="KW-0812">Transmembrane</keyword>
<feature type="transmembrane region" description="Helical" evidence="1">
    <location>
        <begin position="185"/>
        <end position="203"/>
    </location>
</feature>
<feature type="transmembrane region" description="Helical" evidence="1">
    <location>
        <begin position="298"/>
        <end position="322"/>
    </location>
</feature>
<sequence>MLGPIARKYLFIGYDAAIWYCIVPFEWETKEKKRVRSARSKFRIFRFYENTAYSAFGIAWCGIRMLQLSEKSENSKTDLIYYIISVIMTTGLVFPTCLYINYVWARDELVSFAYDFIDYGTRFQDKYVLPLELERQRSKAHDSSGIFIASLWYIQNIVFTSAAILTMFMPELPLLLTGTFEFQGYIRYPVIGIQAIIILGFLITWFTNQCIYSFPGIEYVFALVYMLKEMEIGPKKGEYTTRSRLRSAQDFILNYRALQVLHAKAMYVYSPIVLPANEWSYIFLATYSIFGAVRSDGIMALIFMSSGFLLLYYLFTVFLVFSKVYQTSESVIRSWKREKHLPWVSKALKSLTPITISVGGHYFVDHGMMLQMYRSVLKGTSDLLMI</sequence>
<feature type="transmembrane region" description="Helical" evidence="1">
    <location>
        <begin position="145"/>
        <end position="165"/>
    </location>
</feature>
<feature type="transmembrane region" description="Helical" evidence="1">
    <location>
        <begin position="343"/>
        <end position="364"/>
    </location>
</feature>
<organism evidence="2 3">
    <name type="scientific">Allacma fusca</name>
    <dbReference type="NCBI Taxonomy" id="39272"/>
    <lineage>
        <taxon>Eukaryota</taxon>
        <taxon>Metazoa</taxon>
        <taxon>Ecdysozoa</taxon>
        <taxon>Arthropoda</taxon>
        <taxon>Hexapoda</taxon>
        <taxon>Collembola</taxon>
        <taxon>Symphypleona</taxon>
        <taxon>Sminthuridae</taxon>
        <taxon>Allacma</taxon>
    </lineage>
</organism>
<keyword evidence="1" id="KW-1133">Transmembrane helix</keyword>
<dbReference type="AlphaFoldDB" id="A0A8J2KBX0"/>
<evidence type="ECO:0000256" key="1">
    <source>
        <dbReference type="SAM" id="Phobius"/>
    </source>
</evidence>
<protein>
    <submittedName>
        <fullName evidence="2">Uncharacterized protein</fullName>
    </submittedName>
</protein>
<reference evidence="2" key="1">
    <citation type="submission" date="2021-06" db="EMBL/GenBank/DDBJ databases">
        <authorList>
            <person name="Hodson N. C."/>
            <person name="Mongue J. A."/>
            <person name="Jaron S. K."/>
        </authorList>
    </citation>
    <scope>NUCLEOTIDE SEQUENCE</scope>
</reference>
<feature type="transmembrane region" description="Helical" evidence="1">
    <location>
        <begin position="79"/>
        <end position="104"/>
    </location>
</feature>
<accession>A0A8J2KBX0</accession>
<feature type="transmembrane region" description="Helical" evidence="1">
    <location>
        <begin position="47"/>
        <end position="67"/>
    </location>
</feature>